<dbReference type="EMBL" id="MN740021">
    <property type="protein sequence ID" value="QHT84641.1"/>
    <property type="molecule type" value="Genomic_DNA"/>
</dbReference>
<sequence length="144" mass="17218">MSYQSEWLNQISNINSIENNIDYFFTQRKVNEIEEILDEKTLDRKKNKVCHIYNFLAINLPTNSFKSYLNLVIDIEIWGDNNYNFKGTFIKNDGEIPHIMIKLKEDKNIFVKLTFKDNDKLNKTYISFIPVTKRFQHVNDNQTE</sequence>
<name>A0A6C0HV98_9ZZZZ</name>
<organism evidence="1">
    <name type="scientific">viral metagenome</name>
    <dbReference type="NCBI Taxonomy" id="1070528"/>
    <lineage>
        <taxon>unclassified sequences</taxon>
        <taxon>metagenomes</taxon>
        <taxon>organismal metagenomes</taxon>
    </lineage>
</organism>
<reference evidence="1" key="1">
    <citation type="journal article" date="2020" name="Nature">
        <title>Giant virus diversity and host interactions through global metagenomics.</title>
        <authorList>
            <person name="Schulz F."/>
            <person name="Roux S."/>
            <person name="Paez-Espino D."/>
            <person name="Jungbluth S."/>
            <person name="Walsh D.A."/>
            <person name="Denef V.J."/>
            <person name="McMahon K.D."/>
            <person name="Konstantinidis K.T."/>
            <person name="Eloe-Fadrosh E.A."/>
            <person name="Kyrpides N.C."/>
            <person name="Woyke T."/>
        </authorList>
    </citation>
    <scope>NUCLEOTIDE SEQUENCE</scope>
    <source>
        <strain evidence="1">GVMAG-M-3300023184-177</strain>
    </source>
</reference>
<accession>A0A6C0HV98</accession>
<protein>
    <submittedName>
        <fullName evidence="1">Uncharacterized protein</fullName>
    </submittedName>
</protein>
<evidence type="ECO:0000313" key="1">
    <source>
        <dbReference type="EMBL" id="QHT84641.1"/>
    </source>
</evidence>
<dbReference type="AlphaFoldDB" id="A0A6C0HV98"/>
<proteinExistence type="predicted"/>